<feature type="compositionally biased region" description="Basic and acidic residues" evidence="1">
    <location>
        <begin position="191"/>
        <end position="223"/>
    </location>
</feature>
<feature type="compositionally biased region" description="Pro residues" evidence="1">
    <location>
        <begin position="728"/>
        <end position="753"/>
    </location>
</feature>
<dbReference type="AlphaFoldDB" id="A0A1J7IVQ4"/>
<feature type="compositionally biased region" description="Basic and acidic residues" evidence="1">
    <location>
        <begin position="255"/>
        <end position="304"/>
    </location>
</feature>
<feature type="non-terminal residue" evidence="2">
    <location>
        <position position="1"/>
    </location>
</feature>
<feature type="non-terminal residue" evidence="2">
    <location>
        <position position="791"/>
    </location>
</feature>
<feature type="compositionally biased region" description="Pro residues" evidence="1">
    <location>
        <begin position="543"/>
        <end position="556"/>
    </location>
</feature>
<feature type="region of interest" description="Disordered" evidence="1">
    <location>
        <begin position="602"/>
        <end position="791"/>
    </location>
</feature>
<feature type="compositionally biased region" description="Polar residues" evidence="1">
    <location>
        <begin position="95"/>
        <end position="104"/>
    </location>
</feature>
<feature type="compositionally biased region" description="Polar residues" evidence="1">
    <location>
        <begin position="433"/>
        <end position="442"/>
    </location>
</feature>
<sequence>GGRYTAEVLLFLRDSPLCVKPAGLPPAEEWMGPPPETIRNQAKPLTERTKVADAPLVEQRRPGIDRTTSRSNANFSNANIFPDPEDIILGPPRTSFASATSMRSNKLGEIEKSAKDAEPRDRPERFNFRTKTSDADIGSDRFKDNRTNNAFRRRGDADQDSEGWSTVKPRKSFGTEGAERFHGRMGGSDRTTGREDRRFRDRDDRDNGDRRSRNTDQTIREKDGEDADGSRWNGLSRNRTEPRLKENNEGAPLSQRERIDRAKSWRDRNPEEKPVDKHVDRPNDRAYDRRWDRDREHRVEREPEWLDEPAEERSQGHTAEDFQKFMEAMKASRAGPPKTHEGTAAEKPAVELVVEIEQKVASIPATESGPDKFFAAYGGGATLDLGSPAAEVKESSRPKTGKSSRFTSFFSAQDDTRGRTEPPTPGAVALPSNGMSPHAQQNDPDKEAFAVLLQKLQRQSFTPSAQPTQPQATPSFSEQSSTPAMTPGLAPRLTPGLAPGMQHAKSPLTSPEPFQQYGGERREDPRLRGPPQPHSIQDILSPRPMPPPSQPPPAPRPDQNLQDLLAQRQHGMSQGSGRLEQNPAPVNNNNAEFLMRLMQSARAAPEPLRTEQLMVRMPQPTKQVNPPSIQDRESDYHRERPAPQPHRQMRPQGAPGFFDEQQFHSPENDNRPQQPTQILQRPPPPGLDHHMSQFQMGGAPQMPPQRPMIPPPPGINIMNNPRNGPVPGMFPPNFPPGAFPPPPDSMVGPPGPGPRNMQGPPGFYGAIPPPGLQGYMPPLSMGGFQGPPDGG</sequence>
<feature type="compositionally biased region" description="Basic and acidic residues" evidence="1">
    <location>
        <begin position="630"/>
        <end position="641"/>
    </location>
</feature>
<gene>
    <name evidence="2" type="ORF">CONLIGDRAFT_553180</name>
</gene>
<dbReference type="InterPro" id="IPR046784">
    <property type="entry name" value="Eap1"/>
</dbReference>
<feature type="compositionally biased region" description="Polar residues" evidence="1">
    <location>
        <begin position="401"/>
        <end position="413"/>
    </location>
</feature>
<dbReference type="Proteomes" id="UP000182658">
    <property type="component" value="Unassembled WGS sequence"/>
</dbReference>
<feature type="compositionally biased region" description="Low complexity" evidence="1">
    <location>
        <begin position="459"/>
        <end position="477"/>
    </location>
</feature>
<accession>A0A1J7IVQ4</accession>
<evidence type="ECO:0000256" key="1">
    <source>
        <dbReference type="SAM" id="MobiDB-lite"/>
    </source>
</evidence>
<dbReference type="EMBL" id="KV875095">
    <property type="protein sequence ID" value="OIW31791.1"/>
    <property type="molecule type" value="Genomic_DNA"/>
</dbReference>
<keyword evidence="3" id="KW-1185">Reference proteome</keyword>
<protein>
    <submittedName>
        <fullName evidence="2">Uncharacterized protein</fullName>
    </submittedName>
</protein>
<feature type="compositionally biased region" description="Polar residues" evidence="1">
    <location>
        <begin position="69"/>
        <end position="79"/>
    </location>
</feature>
<evidence type="ECO:0000313" key="3">
    <source>
        <dbReference type="Proteomes" id="UP000182658"/>
    </source>
</evidence>
<dbReference type="InParanoid" id="A0A1J7IVQ4"/>
<feature type="compositionally biased region" description="Basic and acidic residues" evidence="1">
    <location>
        <begin position="106"/>
        <end position="146"/>
    </location>
</feature>
<evidence type="ECO:0000313" key="2">
    <source>
        <dbReference type="EMBL" id="OIW31791.1"/>
    </source>
</evidence>
<feature type="region of interest" description="Disordered" evidence="1">
    <location>
        <begin position="23"/>
        <end position="319"/>
    </location>
</feature>
<dbReference type="OrthoDB" id="2504266at2759"/>
<dbReference type="Pfam" id="PF20566">
    <property type="entry name" value="Eap1"/>
    <property type="match status" value="1"/>
</dbReference>
<feature type="region of interest" description="Disordered" evidence="1">
    <location>
        <begin position="377"/>
        <end position="590"/>
    </location>
</feature>
<feature type="compositionally biased region" description="Low complexity" evidence="1">
    <location>
        <begin position="715"/>
        <end position="727"/>
    </location>
</feature>
<proteinExistence type="predicted"/>
<reference evidence="2 3" key="1">
    <citation type="submission" date="2016-10" db="EMBL/GenBank/DDBJ databases">
        <title>Draft genome sequence of Coniochaeta ligniaria NRRL30616, a lignocellulolytic fungus for bioabatement of inhibitors in plant biomass hydrolysates.</title>
        <authorList>
            <consortium name="DOE Joint Genome Institute"/>
            <person name="Jimenez D.J."/>
            <person name="Hector R.E."/>
            <person name="Riley R."/>
            <person name="Sun H."/>
            <person name="Grigoriev I.V."/>
            <person name="Van Elsas J.D."/>
            <person name="Nichols N.N."/>
        </authorList>
    </citation>
    <scope>NUCLEOTIDE SEQUENCE [LARGE SCALE GENOMIC DNA]</scope>
    <source>
        <strain evidence="2 3">NRRL 30616</strain>
    </source>
</reference>
<dbReference type="STRING" id="1408157.A0A1J7IVQ4"/>
<name>A0A1J7IVQ4_9PEZI</name>
<feature type="compositionally biased region" description="Basic and acidic residues" evidence="1">
    <location>
        <begin position="58"/>
        <end position="68"/>
    </location>
</feature>
<feature type="compositionally biased region" description="Pro residues" evidence="1">
    <location>
        <begin position="701"/>
        <end position="714"/>
    </location>
</feature>
<feature type="compositionally biased region" description="Basic and acidic residues" evidence="1">
    <location>
        <begin position="238"/>
        <end position="248"/>
    </location>
</feature>
<organism evidence="2 3">
    <name type="scientific">Coniochaeta ligniaria NRRL 30616</name>
    <dbReference type="NCBI Taxonomy" id="1408157"/>
    <lineage>
        <taxon>Eukaryota</taxon>
        <taxon>Fungi</taxon>
        <taxon>Dikarya</taxon>
        <taxon>Ascomycota</taxon>
        <taxon>Pezizomycotina</taxon>
        <taxon>Sordariomycetes</taxon>
        <taxon>Sordariomycetidae</taxon>
        <taxon>Coniochaetales</taxon>
        <taxon>Coniochaetaceae</taxon>
        <taxon>Coniochaeta</taxon>
    </lineage>
</organism>